<keyword evidence="7" id="KW-1185">Reference proteome</keyword>
<dbReference type="EMBL" id="AAOE01000043">
    <property type="protein sequence ID" value="EAR07418.1"/>
    <property type="molecule type" value="Genomic_DNA"/>
</dbReference>
<dbReference type="GO" id="GO:0016020">
    <property type="term" value="C:membrane"/>
    <property type="evidence" value="ECO:0007669"/>
    <property type="project" value="InterPro"/>
</dbReference>
<keyword evidence="2" id="KW-0418">Kinase</keyword>
<proteinExistence type="predicted"/>
<feature type="transmembrane region" description="Helical" evidence="4">
    <location>
        <begin position="14"/>
        <end position="32"/>
    </location>
</feature>
<feature type="transmembrane region" description="Helical" evidence="4">
    <location>
        <begin position="64"/>
        <end position="90"/>
    </location>
</feature>
<feature type="transmembrane region" description="Helical" evidence="4">
    <location>
        <begin position="102"/>
        <end position="122"/>
    </location>
</feature>
<dbReference type="Gene3D" id="1.20.5.1930">
    <property type="match status" value="1"/>
</dbReference>
<gene>
    <name evidence="6" type="ORF">MED297_19002</name>
</gene>
<evidence type="ECO:0000313" key="6">
    <source>
        <dbReference type="EMBL" id="EAR07418.1"/>
    </source>
</evidence>
<name>A4BKB3_9GAMM</name>
<dbReference type="RefSeq" id="WP_008044373.1">
    <property type="nucleotide sequence ID" value="NZ_CH724151.1"/>
</dbReference>
<evidence type="ECO:0000256" key="4">
    <source>
        <dbReference type="SAM" id="Phobius"/>
    </source>
</evidence>
<protein>
    <recommendedName>
        <fullName evidence="5">Signal transduction histidine kinase subgroup 3 dimerisation and phosphoacceptor domain-containing protein</fullName>
    </recommendedName>
</protein>
<keyword evidence="4" id="KW-0472">Membrane</keyword>
<evidence type="ECO:0000313" key="7">
    <source>
        <dbReference type="Proteomes" id="UP000005953"/>
    </source>
</evidence>
<dbReference type="InterPro" id="IPR050482">
    <property type="entry name" value="Sensor_HK_TwoCompSys"/>
</dbReference>
<dbReference type="STRING" id="314283.MED297_19002"/>
<dbReference type="Pfam" id="PF07730">
    <property type="entry name" value="HisKA_3"/>
    <property type="match status" value="1"/>
</dbReference>
<organism evidence="6 7">
    <name type="scientific">Reinekea blandensis MED297</name>
    <dbReference type="NCBI Taxonomy" id="314283"/>
    <lineage>
        <taxon>Bacteria</taxon>
        <taxon>Pseudomonadati</taxon>
        <taxon>Pseudomonadota</taxon>
        <taxon>Gammaproteobacteria</taxon>
        <taxon>Oceanospirillales</taxon>
        <taxon>Saccharospirillaceae</taxon>
        <taxon>Reinekea</taxon>
    </lineage>
</organism>
<evidence type="ECO:0000256" key="2">
    <source>
        <dbReference type="ARBA" id="ARBA00022777"/>
    </source>
</evidence>
<dbReference type="InterPro" id="IPR011712">
    <property type="entry name" value="Sig_transdc_His_kin_sub3_dim/P"/>
</dbReference>
<keyword evidence="1" id="KW-0808">Transferase</keyword>
<comment type="caution">
    <text evidence="6">The sequence shown here is derived from an EMBL/GenBank/DDBJ whole genome shotgun (WGS) entry which is preliminary data.</text>
</comment>
<feature type="domain" description="Signal transduction histidine kinase subgroup 3 dimerisation and phosphoacceptor" evidence="5">
    <location>
        <begin position="172"/>
        <end position="239"/>
    </location>
</feature>
<reference evidence="6 7" key="1">
    <citation type="submission" date="2006-02" db="EMBL/GenBank/DDBJ databases">
        <authorList>
            <person name="Pinhassi J."/>
            <person name="Pedros-Alio C."/>
            <person name="Ferriera S."/>
            <person name="Johnson J."/>
            <person name="Kravitz S."/>
            <person name="Halpern A."/>
            <person name="Remington K."/>
            <person name="Beeson K."/>
            <person name="Tran B."/>
            <person name="Rogers Y.-H."/>
            <person name="Friedman R."/>
            <person name="Venter J.C."/>
        </authorList>
    </citation>
    <scope>NUCLEOTIDE SEQUENCE [LARGE SCALE GENOMIC DNA]</scope>
    <source>
        <strain evidence="6 7">MED297</strain>
    </source>
</reference>
<accession>A4BKB3</accession>
<dbReference type="CDD" id="cd16917">
    <property type="entry name" value="HATPase_UhpB-NarQ-NarX-like"/>
    <property type="match status" value="1"/>
</dbReference>
<sequence>MRLLPRKHILQYDWLVHLFAAISLLFPLLFLLSESTANPWQLTLICPLFLILWYYGFWQERRWLVLHFLILILLATWAMSMHWSGAVFFFYSQVFLLRFKNVWLALLSLLTLAAWVVIWAMIWRFPPVFSIVFALLIVLGGQANVLFFRHINAQRELLMQQDELEYLSRVRERERIARDLHDVLGHSLSTIALKAELSEKLLSSGANEKAGQELSDIAETARTALADIRQTVTGYRSGNLRSEATMAKHALSNAGIDADFPDQYPQKISREIENLMSLLLREAIANVIRHANASLCRVQFFHRQHQWHLIVTDDGQGWNGHYGNGLTGMKERLALYGGQLQLTRLAPGTRLQATVEPMIEGIADEKH</sequence>
<evidence type="ECO:0000259" key="5">
    <source>
        <dbReference type="Pfam" id="PF07730"/>
    </source>
</evidence>
<dbReference type="HOGENOM" id="CLU_000445_20_8_6"/>
<dbReference type="InterPro" id="IPR036890">
    <property type="entry name" value="HATPase_C_sf"/>
</dbReference>
<keyword evidence="4" id="KW-1133">Transmembrane helix</keyword>
<evidence type="ECO:0000256" key="1">
    <source>
        <dbReference type="ARBA" id="ARBA00022679"/>
    </source>
</evidence>
<dbReference type="Proteomes" id="UP000005953">
    <property type="component" value="Unassembled WGS sequence"/>
</dbReference>
<dbReference type="AlphaFoldDB" id="A4BKB3"/>
<dbReference type="Gene3D" id="3.30.565.10">
    <property type="entry name" value="Histidine kinase-like ATPase, C-terminal domain"/>
    <property type="match status" value="1"/>
</dbReference>
<keyword evidence="4" id="KW-0812">Transmembrane</keyword>
<feature type="transmembrane region" description="Helical" evidence="4">
    <location>
        <begin position="39"/>
        <end position="58"/>
    </location>
</feature>
<dbReference type="GO" id="GO:0000155">
    <property type="term" value="F:phosphorelay sensor kinase activity"/>
    <property type="evidence" value="ECO:0007669"/>
    <property type="project" value="InterPro"/>
</dbReference>
<dbReference type="GO" id="GO:0046983">
    <property type="term" value="F:protein dimerization activity"/>
    <property type="evidence" value="ECO:0007669"/>
    <property type="project" value="InterPro"/>
</dbReference>
<evidence type="ECO:0000256" key="3">
    <source>
        <dbReference type="ARBA" id="ARBA00023012"/>
    </source>
</evidence>
<keyword evidence="3" id="KW-0902">Two-component regulatory system</keyword>
<dbReference type="SUPFAM" id="SSF55874">
    <property type="entry name" value="ATPase domain of HSP90 chaperone/DNA topoisomerase II/histidine kinase"/>
    <property type="match status" value="1"/>
</dbReference>
<dbReference type="PANTHER" id="PTHR24421">
    <property type="entry name" value="NITRATE/NITRITE SENSOR PROTEIN NARX-RELATED"/>
    <property type="match status" value="1"/>
</dbReference>
<feature type="transmembrane region" description="Helical" evidence="4">
    <location>
        <begin position="128"/>
        <end position="148"/>
    </location>
</feature>
<dbReference type="PANTHER" id="PTHR24421:SF63">
    <property type="entry name" value="SENSOR HISTIDINE KINASE DESK"/>
    <property type="match status" value="1"/>
</dbReference>
<dbReference type="OrthoDB" id="9797605at2"/>